<feature type="region of interest" description="Disordered" evidence="1">
    <location>
        <begin position="40"/>
        <end position="70"/>
    </location>
</feature>
<evidence type="ECO:0000313" key="3">
    <source>
        <dbReference type="Proteomes" id="UP001187315"/>
    </source>
</evidence>
<keyword evidence="3" id="KW-1185">Reference proteome</keyword>
<proteinExistence type="predicted"/>
<evidence type="ECO:0000313" key="2">
    <source>
        <dbReference type="EMBL" id="KAK2838713.1"/>
    </source>
</evidence>
<feature type="compositionally biased region" description="Basic and acidic residues" evidence="1">
    <location>
        <begin position="61"/>
        <end position="70"/>
    </location>
</feature>
<dbReference type="Proteomes" id="UP001187315">
    <property type="component" value="Unassembled WGS sequence"/>
</dbReference>
<comment type="caution">
    <text evidence="2">The sequence shown here is derived from an EMBL/GenBank/DDBJ whole genome shotgun (WGS) entry which is preliminary data.</text>
</comment>
<dbReference type="EMBL" id="JAVHJS010000013">
    <property type="protein sequence ID" value="KAK2838713.1"/>
    <property type="molecule type" value="Genomic_DNA"/>
</dbReference>
<name>A0AA88SPK9_TACVA</name>
<gene>
    <name evidence="2" type="ORF">Q7C36_013527</name>
</gene>
<accession>A0AA88SPK9</accession>
<reference evidence="2" key="1">
    <citation type="submission" date="2023-08" db="EMBL/GenBank/DDBJ databases">
        <title>Pelteobagrus vachellii genome.</title>
        <authorList>
            <person name="Liu H."/>
        </authorList>
    </citation>
    <scope>NUCLEOTIDE SEQUENCE</scope>
    <source>
        <strain evidence="2">PRFRI_2022a</strain>
        <tissue evidence="2">Muscle</tissue>
    </source>
</reference>
<dbReference type="AlphaFoldDB" id="A0AA88SPK9"/>
<organism evidence="2 3">
    <name type="scientific">Tachysurus vachellii</name>
    <name type="common">Darkbarbel catfish</name>
    <name type="synonym">Pelteobagrus vachellii</name>
    <dbReference type="NCBI Taxonomy" id="175792"/>
    <lineage>
        <taxon>Eukaryota</taxon>
        <taxon>Metazoa</taxon>
        <taxon>Chordata</taxon>
        <taxon>Craniata</taxon>
        <taxon>Vertebrata</taxon>
        <taxon>Euteleostomi</taxon>
        <taxon>Actinopterygii</taxon>
        <taxon>Neopterygii</taxon>
        <taxon>Teleostei</taxon>
        <taxon>Ostariophysi</taxon>
        <taxon>Siluriformes</taxon>
        <taxon>Bagridae</taxon>
        <taxon>Tachysurus</taxon>
    </lineage>
</organism>
<sequence>MLARWEPPYTSLYKYPAVIVTPPDLRAPDIWARYGFFSSQTKQDSEPEEVSSQPPVRRRFGGTEEEKPDM</sequence>
<protein>
    <submittedName>
        <fullName evidence="2">Uncharacterized protein</fullName>
    </submittedName>
</protein>
<evidence type="ECO:0000256" key="1">
    <source>
        <dbReference type="SAM" id="MobiDB-lite"/>
    </source>
</evidence>